<dbReference type="Gene3D" id="3.90.75.20">
    <property type="match status" value="1"/>
</dbReference>
<gene>
    <name evidence="3" type="ORF">HELGO_WM29058</name>
</gene>
<accession>A0A6S6S832</accession>
<keyword evidence="3" id="KW-0378">Hydrolase</keyword>
<dbReference type="InterPro" id="IPR010902">
    <property type="entry name" value="NUMOD4"/>
</dbReference>
<dbReference type="AlphaFoldDB" id="A0A6S6S832"/>
<feature type="domain" description="HNH nuclease" evidence="2">
    <location>
        <begin position="73"/>
        <end position="115"/>
    </location>
</feature>
<feature type="domain" description="NUMOD4" evidence="1">
    <location>
        <begin position="11"/>
        <end position="61"/>
    </location>
</feature>
<dbReference type="EMBL" id="CACVAQ010000026">
    <property type="protein sequence ID" value="CAA6799277.1"/>
    <property type="molecule type" value="Genomic_DNA"/>
</dbReference>
<evidence type="ECO:0000313" key="3">
    <source>
        <dbReference type="EMBL" id="CAA6799277.1"/>
    </source>
</evidence>
<reference evidence="3" key="1">
    <citation type="submission" date="2020-01" db="EMBL/GenBank/DDBJ databases">
        <authorList>
            <person name="Meier V. D."/>
            <person name="Meier V D."/>
        </authorList>
    </citation>
    <scope>NUCLEOTIDE SEQUENCE</scope>
    <source>
        <strain evidence="3">HLG_WM_MAG_10</strain>
    </source>
</reference>
<protein>
    <submittedName>
        <fullName evidence="3">HNH endonuclease</fullName>
    </submittedName>
</protein>
<organism evidence="3">
    <name type="scientific">uncultured Aureispira sp</name>
    <dbReference type="NCBI Taxonomy" id="1331704"/>
    <lineage>
        <taxon>Bacteria</taxon>
        <taxon>Pseudomonadati</taxon>
        <taxon>Bacteroidota</taxon>
        <taxon>Saprospiria</taxon>
        <taxon>Saprospirales</taxon>
        <taxon>Saprospiraceae</taxon>
        <taxon>Aureispira</taxon>
        <taxon>environmental samples</taxon>
    </lineage>
</organism>
<keyword evidence="3" id="KW-0540">Nuclease</keyword>
<dbReference type="SUPFAM" id="SSF54060">
    <property type="entry name" value="His-Me finger endonucleases"/>
    <property type="match status" value="1"/>
</dbReference>
<dbReference type="Pfam" id="PF13392">
    <property type="entry name" value="HNH_3"/>
    <property type="match status" value="1"/>
</dbReference>
<evidence type="ECO:0000259" key="1">
    <source>
        <dbReference type="Pfam" id="PF07463"/>
    </source>
</evidence>
<evidence type="ECO:0000259" key="2">
    <source>
        <dbReference type="Pfam" id="PF13392"/>
    </source>
</evidence>
<keyword evidence="3" id="KW-0255">Endonuclease</keyword>
<dbReference type="GO" id="GO:0004519">
    <property type="term" value="F:endonuclease activity"/>
    <property type="evidence" value="ECO:0007669"/>
    <property type="project" value="UniProtKB-KW"/>
</dbReference>
<proteinExistence type="predicted"/>
<dbReference type="InterPro" id="IPR003615">
    <property type="entry name" value="HNH_nuc"/>
</dbReference>
<dbReference type="Pfam" id="PF07463">
    <property type="entry name" value="NUMOD4"/>
    <property type="match status" value="1"/>
</dbReference>
<dbReference type="InterPro" id="IPR044925">
    <property type="entry name" value="His-Me_finger_sf"/>
</dbReference>
<dbReference type="GO" id="GO:0016788">
    <property type="term" value="F:hydrolase activity, acting on ester bonds"/>
    <property type="evidence" value="ECO:0007669"/>
    <property type="project" value="InterPro"/>
</dbReference>
<name>A0A6S6S832_9BACT</name>
<sequence length="193" mass="23021">MGTEVKSFWNERWIKIQCKAPTKQKHYYFSDYGRIKSIDKATENETLLKGSITIQGYRQVNMKLQDNLRQGFYIHKLVAQEFCPKENDEAKFVIHLDRDNLNNHYENLKWLTQREMTNLQIKNGVYNPENRKRPSHCKMNPDRVRLLKKRLKEGKTKKKILAKSFGITVEQLRKIEKGIDWKYVTLEDEDNAT</sequence>